<organism evidence="3 4">
    <name type="scientific">Mycena venus</name>
    <dbReference type="NCBI Taxonomy" id="2733690"/>
    <lineage>
        <taxon>Eukaryota</taxon>
        <taxon>Fungi</taxon>
        <taxon>Dikarya</taxon>
        <taxon>Basidiomycota</taxon>
        <taxon>Agaricomycotina</taxon>
        <taxon>Agaricomycetes</taxon>
        <taxon>Agaricomycetidae</taxon>
        <taxon>Agaricales</taxon>
        <taxon>Marasmiineae</taxon>
        <taxon>Mycenaceae</taxon>
        <taxon>Mycena</taxon>
    </lineage>
</organism>
<keyword evidence="1" id="KW-0677">Repeat</keyword>
<keyword evidence="4" id="KW-1185">Reference proteome</keyword>
<gene>
    <name evidence="3" type="ORF">MVEN_00608100</name>
</gene>
<dbReference type="Proteomes" id="UP000620124">
    <property type="component" value="Unassembled WGS sequence"/>
</dbReference>
<dbReference type="Gene3D" id="3.40.50.300">
    <property type="entry name" value="P-loop containing nucleotide triphosphate hydrolases"/>
    <property type="match status" value="1"/>
</dbReference>
<dbReference type="EMBL" id="JACAZI010000004">
    <property type="protein sequence ID" value="KAF7362593.1"/>
    <property type="molecule type" value="Genomic_DNA"/>
</dbReference>
<evidence type="ECO:0000256" key="1">
    <source>
        <dbReference type="ARBA" id="ARBA00022737"/>
    </source>
</evidence>
<dbReference type="InterPro" id="IPR007111">
    <property type="entry name" value="NACHT_NTPase"/>
</dbReference>
<dbReference type="PANTHER" id="PTHR10039:SF15">
    <property type="entry name" value="NACHT DOMAIN-CONTAINING PROTEIN"/>
    <property type="match status" value="1"/>
</dbReference>
<accession>A0A8H7D8C1</accession>
<dbReference type="OrthoDB" id="2892288at2759"/>
<dbReference type="AlphaFoldDB" id="A0A8H7D8C1"/>
<comment type="caution">
    <text evidence="3">The sequence shown here is derived from an EMBL/GenBank/DDBJ whole genome shotgun (WGS) entry which is preliminary data.</text>
</comment>
<dbReference type="PANTHER" id="PTHR10039">
    <property type="entry name" value="AMELOGENIN"/>
    <property type="match status" value="1"/>
</dbReference>
<evidence type="ECO:0000259" key="2">
    <source>
        <dbReference type="PROSITE" id="PS50837"/>
    </source>
</evidence>
<evidence type="ECO:0000313" key="4">
    <source>
        <dbReference type="Proteomes" id="UP000620124"/>
    </source>
</evidence>
<reference evidence="3" key="1">
    <citation type="submission" date="2020-05" db="EMBL/GenBank/DDBJ databases">
        <title>Mycena genomes resolve the evolution of fungal bioluminescence.</title>
        <authorList>
            <person name="Tsai I.J."/>
        </authorList>
    </citation>
    <scope>NUCLEOTIDE SEQUENCE</scope>
    <source>
        <strain evidence="3">CCC161011</strain>
    </source>
</reference>
<dbReference type="PROSITE" id="PS50837">
    <property type="entry name" value="NACHT"/>
    <property type="match status" value="1"/>
</dbReference>
<feature type="domain" description="NACHT" evidence="2">
    <location>
        <begin position="250"/>
        <end position="406"/>
    </location>
</feature>
<dbReference type="Pfam" id="PF24883">
    <property type="entry name" value="NPHP3_N"/>
    <property type="match status" value="1"/>
</dbReference>
<protein>
    <submittedName>
        <fullName evidence="3">AAA-16 domain-containing protein</fullName>
    </submittedName>
</protein>
<proteinExistence type="predicted"/>
<dbReference type="InterPro" id="IPR056884">
    <property type="entry name" value="NPHP3-like_N"/>
</dbReference>
<sequence>MAPGARLGEVLDVALDNATPVLEFTGSVLDLVPVPGLSLVAKGLSVLLAGVKDTRANNAARRTFLDEIKLLDATLMQMVVKTRSAVDDVNGDEHSKKALVTRLVDGIAHSHALQLRVQTLLNTITELRECTKDLKGGPGARGFCKGFMYLSRNKATLSDMKERLASAIQIFKLQGQISVEDILSSVIQDAKDIRHALKEAEENKVLDSIPRAEAGYRCVDELKSGFLAGTREELFEELALWSAGDDTLKRVYFLSGGAGLGKSSIAHQLCTRLASSSDFALGASFFFVRGRGDLESPRLFFSSVAHQLALSQPALRPYIIDAARKHLQRGGRQQMKHAFEELLQQPFEQLRQQPFAGAIIPQKPVIIVIDALDECKERELIPDLLNFVFELVQATPWVRVFVTSRPEPHILSVFTSSAATAIVYHRALEDTLEQWENDVSRFLEETISKMPPYDAFIRDNPSFLERLINRAAGVFIFAHIAVRFLDTYRDHPNPQEQFELLLSSAGAGLSPLDNIYLQILLSAFPPKDLHALSSRRSHLLSFLTIIALQKRKGLTPEVMALLLPRLSKEDVIWMTDRLRSVLLIDKEGSIVPLHATFFEFLLDQERCINPLYHINRSKGHARLASACIAAFTIANVAAYLTAEKDAPQAQYVHYAKSKWRYHLAEAEFDNELKQQLMHLMGAQMPVYMRVGPDCWHEGNTTVLMEQWLKGSKDAAEISLEFVKSVVYSWLWWTKMLSVESPNLRTDSGFTSPNINMDDIPNALKFLNLEDSALDLTEWSSDKARYQAVHEDHFKQVRQAGLERVWFDPTLDGRDRNGWIIGRL</sequence>
<dbReference type="SUPFAM" id="SSF52540">
    <property type="entry name" value="P-loop containing nucleoside triphosphate hydrolases"/>
    <property type="match status" value="1"/>
</dbReference>
<dbReference type="InterPro" id="IPR027417">
    <property type="entry name" value="P-loop_NTPase"/>
</dbReference>
<name>A0A8H7D8C1_9AGAR</name>
<evidence type="ECO:0000313" key="3">
    <source>
        <dbReference type="EMBL" id="KAF7362593.1"/>
    </source>
</evidence>